<dbReference type="PIRSF" id="PIRSF036990">
    <property type="entry name" value="UCP036990_CBS_BON"/>
    <property type="match status" value="1"/>
</dbReference>
<dbReference type="PANTHER" id="PTHR43080:SF26">
    <property type="entry name" value="REGULATORY PROTEIN"/>
    <property type="match status" value="1"/>
</dbReference>
<accession>A0ABV2JP29</accession>
<dbReference type="EMBL" id="JBEPMU010000001">
    <property type="protein sequence ID" value="MET3650596.1"/>
    <property type="molecule type" value="Genomic_DNA"/>
</dbReference>
<evidence type="ECO:0000259" key="4">
    <source>
        <dbReference type="PROSITE" id="PS51371"/>
    </source>
</evidence>
<keyword evidence="6" id="KW-1185">Reference proteome</keyword>
<dbReference type="InterPro" id="IPR046342">
    <property type="entry name" value="CBS_dom_sf"/>
</dbReference>
<dbReference type="Gene3D" id="3.10.580.10">
    <property type="entry name" value="CBS-domain"/>
    <property type="match status" value="1"/>
</dbReference>
<dbReference type="Pfam" id="PF04972">
    <property type="entry name" value="BON"/>
    <property type="match status" value="1"/>
</dbReference>
<name>A0ABV2JP29_9GAMM</name>
<reference evidence="5 6" key="1">
    <citation type="submission" date="2024-06" db="EMBL/GenBank/DDBJ databases">
        <title>Sorghum-associated microbial communities from plants grown in Nebraska, USA.</title>
        <authorList>
            <person name="Schachtman D."/>
        </authorList>
    </citation>
    <scope>NUCLEOTIDE SEQUENCE [LARGE SCALE GENOMIC DNA]</scope>
    <source>
        <strain evidence="5 6">1073</strain>
    </source>
</reference>
<comment type="caution">
    <text evidence="5">The sequence shown here is derived from an EMBL/GenBank/DDBJ whole genome shotgun (WGS) entry which is preliminary data.</text>
</comment>
<dbReference type="Gene3D" id="3.30.1340.30">
    <property type="match status" value="1"/>
</dbReference>
<dbReference type="SUPFAM" id="SSF54631">
    <property type="entry name" value="CBS-domain pair"/>
    <property type="match status" value="1"/>
</dbReference>
<feature type="domain" description="CBS" evidence="4">
    <location>
        <begin position="7"/>
        <end position="67"/>
    </location>
</feature>
<dbReference type="CDD" id="cd04586">
    <property type="entry name" value="CBS_pair_BON_assoc"/>
    <property type="match status" value="1"/>
</dbReference>
<dbReference type="InterPro" id="IPR000644">
    <property type="entry name" value="CBS_dom"/>
</dbReference>
<dbReference type="InterPro" id="IPR007055">
    <property type="entry name" value="BON_dom"/>
</dbReference>
<protein>
    <submittedName>
        <fullName evidence="5">CBS domain-containing protein</fullName>
    </submittedName>
</protein>
<feature type="domain" description="BON" evidence="3">
    <location>
        <begin position="157"/>
        <end position="225"/>
    </location>
</feature>
<dbReference type="Proteomes" id="UP001549184">
    <property type="component" value="Unassembled WGS sequence"/>
</dbReference>
<keyword evidence="1 2" id="KW-0129">CBS domain</keyword>
<evidence type="ECO:0000259" key="3">
    <source>
        <dbReference type="PROSITE" id="PS50914"/>
    </source>
</evidence>
<dbReference type="PROSITE" id="PS50914">
    <property type="entry name" value="BON"/>
    <property type="match status" value="1"/>
</dbReference>
<sequence>MKVSDAMNGQVRTALASDDVVLAMQIMVGAKVSGLPVVDGEGALVGILTEGDLLRRPEIDTVRQRPRWLEVILGPRRLAQEYVDTHSRRVADLMTADVVTIDEDAPLSEAVSLMEEHHIRRLPVTHKGQLNGMLSRSDLLRAFIHAVPRRAETVDVSDAHIRECIDNEILRCPWITRSAIVVAVERGVVEIDGVVTNEAMRDAVRVLAENVPGVHAVRNRLTIEDPATSYL</sequence>
<evidence type="ECO:0000256" key="1">
    <source>
        <dbReference type="ARBA" id="ARBA00023122"/>
    </source>
</evidence>
<dbReference type="RefSeq" id="WP_354012093.1">
    <property type="nucleotide sequence ID" value="NZ_JBEPMU010000001.1"/>
</dbReference>
<organism evidence="5 6">
    <name type="scientific">Dyella japonica</name>
    <dbReference type="NCBI Taxonomy" id="231455"/>
    <lineage>
        <taxon>Bacteria</taxon>
        <taxon>Pseudomonadati</taxon>
        <taxon>Pseudomonadota</taxon>
        <taxon>Gammaproteobacteria</taxon>
        <taxon>Lysobacterales</taxon>
        <taxon>Rhodanobacteraceae</taxon>
        <taxon>Dyella</taxon>
    </lineage>
</organism>
<evidence type="ECO:0000313" key="6">
    <source>
        <dbReference type="Proteomes" id="UP001549184"/>
    </source>
</evidence>
<evidence type="ECO:0000313" key="5">
    <source>
        <dbReference type="EMBL" id="MET3650596.1"/>
    </source>
</evidence>
<feature type="domain" description="CBS" evidence="4">
    <location>
        <begin position="94"/>
        <end position="149"/>
    </location>
</feature>
<dbReference type="PANTHER" id="PTHR43080">
    <property type="entry name" value="CBS DOMAIN-CONTAINING PROTEIN CBSX3, MITOCHONDRIAL"/>
    <property type="match status" value="1"/>
</dbReference>
<gene>
    <name evidence="5" type="ORF">ABIC75_000298</name>
</gene>
<proteinExistence type="predicted"/>
<dbReference type="SMART" id="SM00116">
    <property type="entry name" value="CBS"/>
    <property type="match status" value="2"/>
</dbReference>
<dbReference type="InterPro" id="IPR017080">
    <property type="entry name" value="UCP036990_CBS_BON"/>
</dbReference>
<evidence type="ECO:0000256" key="2">
    <source>
        <dbReference type="PROSITE-ProRule" id="PRU00703"/>
    </source>
</evidence>
<dbReference type="InterPro" id="IPR051257">
    <property type="entry name" value="Diverse_CBS-Domain"/>
</dbReference>
<dbReference type="Pfam" id="PF00571">
    <property type="entry name" value="CBS"/>
    <property type="match status" value="2"/>
</dbReference>
<dbReference type="PROSITE" id="PS51371">
    <property type="entry name" value="CBS"/>
    <property type="match status" value="2"/>
</dbReference>